<organism evidence="1 2">
    <name type="scientific">Mycobacterium tuberculosis</name>
    <dbReference type="NCBI Taxonomy" id="1773"/>
    <lineage>
        <taxon>Bacteria</taxon>
        <taxon>Bacillati</taxon>
        <taxon>Actinomycetota</taxon>
        <taxon>Actinomycetes</taxon>
        <taxon>Mycobacteriales</taxon>
        <taxon>Mycobacteriaceae</taxon>
        <taxon>Mycobacterium</taxon>
        <taxon>Mycobacterium tuberculosis complex</taxon>
    </lineage>
</organism>
<protein>
    <submittedName>
        <fullName evidence="1">Uncharacterized protein</fullName>
    </submittedName>
</protein>
<gene>
    <name evidence="1" type="ORF">ERS007720_02222</name>
</gene>
<sequence>MTFELLDHRGDPVVAADPQVVALGDVVGQHHPGTGPQPGQHGQQHIALQRLCLVDDDERVMQRAAPDVGQRQHLEHATGQHFLEHRRAGQPLEGVEDRLRPRAHLLALATGQVAQLLAADRVQRAEDHHLAVGASLQHGFQTRTQRQSGLARAGFAAQRHDAHRLIEQQIQRHPLLGGAATQTERLTVTSHQLNTFMRIDPAQRVGTAAQQPNPGVTR</sequence>
<dbReference type="Proteomes" id="UP000044938">
    <property type="component" value="Unassembled WGS sequence"/>
</dbReference>
<reference evidence="1 2" key="1">
    <citation type="submission" date="2015-03" db="EMBL/GenBank/DDBJ databases">
        <authorList>
            <consortium name="Pathogen Informatics"/>
        </authorList>
    </citation>
    <scope>NUCLEOTIDE SEQUENCE [LARGE SCALE GENOMIC DNA]</scope>
    <source>
        <strain evidence="1 2">M09401471</strain>
    </source>
</reference>
<accession>A0A655D1F7</accession>
<evidence type="ECO:0000313" key="2">
    <source>
        <dbReference type="Proteomes" id="UP000044938"/>
    </source>
</evidence>
<name>A0A655D1F7_MYCTX</name>
<evidence type="ECO:0000313" key="1">
    <source>
        <dbReference type="EMBL" id="COW27965.1"/>
    </source>
</evidence>
<dbReference type="EMBL" id="CSAJ01000271">
    <property type="protein sequence ID" value="COW27965.1"/>
    <property type="molecule type" value="Genomic_DNA"/>
</dbReference>
<dbReference type="AlphaFoldDB" id="A0A655D1F7"/>
<proteinExistence type="predicted"/>